<sequence length="87" mass="9572">MFDKPIDFAQQDQGFRAQEPDNTLSLLVESFAGRTPEQLEAARIKAIAMLKPAIAPEPGTITMEHVYGQWPGGETDEQVEQALAELS</sequence>
<dbReference type="EMBL" id="CP063845">
    <property type="protein sequence ID" value="UFP95065.1"/>
    <property type="molecule type" value="Genomic_DNA"/>
</dbReference>
<organism evidence="1 2">
    <name type="scientific">Gloeobacter morelensis MG652769</name>
    <dbReference type="NCBI Taxonomy" id="2781736"/>
    <lineage>
        <taxon>Bacteria</taxon>
        <taxon>Bacillati</taxon>
        <taxon>Cyanobacteriota</taxon>
        <taxon>Cyanophyceae</taxon>
        <taxon>Gloeobacterales</taxon>
        <taxon>Gloeobacteraceae</taxon>
        <taxon>Gloeobacter</taxon>
        <taxon>Gloeobacter morelensis</taxon>
    </lineage>
</organism>
<proteinExistence type="predicted"/>
<protein>
    <submittedName>
        <fullName evidence="1">Uncharacterized protein</fullName>
    </submittedName>
</protein>
<keyword evidence="2" id="KW-1185">Reference proteome</keyword>
<name>A0ABY3PN70_9CYAN</name>
<reference evidence="1 2" key="1">
    <citation type="journal article" date="2021" name="Genome Biol. Evol.">
        <title>Complete Genome Sequencing of a Novel Gloeobacter Species from a Waterfall Cave in Mexico.</title>
        <authorList>
            <person name="Saw J.H."/>
            <person name="Cardona T."/>
            <person name="Montejano G."/>
        </authorList>
    </citation>
    <scope>NUCLEOTIDE SEQUENCE [LARGE SCALE GENOMIC DNA]</scope>
    <source>
        <strain evidence="1">MG652769</strain>
    </source>
</reference>
<evidence type="ECO:0000313" key="2">
    <source>
        <dbReference type="Proteomes" id="UP001054846"/>
    </source>
</evidence>
<dbReference type="RefSeq" id="WP_230842207.1">
    <property type="nucleotide sequence ID" value="NZ_CP063845.1"/>
</dbReference>
<evidence type="ECO:0000313" key="1">
    <source>
        <dbReference type="EMBL" id="UFP95065.1"/>
    </source>
</evidence>
<accession>A0ABY3PN70</accession>
<gene>
    <name evidence="1" type="ORF">ISF26_02105</name>
</gene>
<dbReference type="Proteomes" id="UP001054846">
    <property type="component" value="Chromosome"/>
</dbReference>